<dbReference type="GO" id="GO:0003677">
    <property type="term" value="F:DNA binding"/>
    <property type="evidence" value="ECO:0007669"/>
    <property type="project" value="InterPro"/>
</dbReference>
<sequence>MIIHQSFTETIAQFQQLPIFVCHRSYAIVLSKVKKMTWKDVTLLSNAKIPLGRKKYQELQRKYMDYMENG</sequence>
<feature type="domain" description="HTH LytTR-type" evidence="1">
    <location>
        <begin position="3"/>
        <end position="62"/>
    </location>
</feature>
<evidence type="ECO:0000313" key="2">
    <source>
        <dbReference type="EMBL" id="OUZ18557.1"/>
    </source>
</evidence>
<dbReference type="Gene3D" id="2.40.50.1020">
    <property type="entry name" value="LytTr DNA-binding domain"/>
    <property type="match status" value="1"/>
</dbReference>
<dbReference type="AlphaFoldDB" id="A0A200I2N2"/>
<comment type="caution">
    <text evidence="2">The sequence shown here is derived from an EMBL/GenBank/DDBJ whole genome shotgun (WGS) entry which is preliminary data.</text>
</comment>
<dbReference type="EMBL" id="NIBL01000001">
    <property type="protein sequence ID" value="OUZ18557.1"/>
    <property type="molecule type" value="Genomic_DNA"/>
</dbReference>
<dbReference type="Proteomes" id="UP000196503">
    <property type="component" value="Unassembled WGS sequence"/>
</dbReference>
<dbReference type="InterPro" id="IPR007492">
    <property type="entry name" value="LytTR_DNA-bd_dom"/>
</dbReference>
<proteinExistence type="predicted"/>
<evidence type="ECO:0000259" key="1">
    <source>
        <dbReference type="Pfam" id="PF04397"/>
    </source>
</evidence>
<accession>A0A200I2N2</accession>
<reference evidence="2 3" key="1">
    <citation type="submission" date="2017-05" db="EMBL/GenBank/DDBJ databases">
        <title>The Genome Sequence of Enterococcus faecium 2D5_DIV0622.</title>
        <authorList>
            <consortium name="The Broad Institute Genomics Platform"/>
            <consortium name="The Broad Institute Genomic Center for Infectious Diseases"/>
            <person name="Earl A."/>
            <person name="Manson A."/>
            <person name="Schwartman J."/>
            <person name="Gilmore M."/>
            <person name="Abouelleil A."/>
            <person name="Cao P."/>
            <person name="Chapman S."/>
            <person name="Cusick C."/>
            <person name="Shea T."/>
            <person name="Young S."/>
            <person name="Neafsey D."/>
            <person name="Nusbaum C."/>
            <person name="Birren B."/>
        </authorList>
    </citation>
    <scope>NUCLEOTIDE SEQUENCE [LARGE SCALE GENOMIC DNA]</scope>
    <source>
        <strain evidence="2 3">2D5_DIV0622</strain>
    </source>
</reference>
<evidence type="ECO:0000313" key="3">
    <source>
        <dbReference type="Proteomes" id="UP000196503"/>
    </source>
</evidence>
<organism evidence="2 3">
    <name type="scientific">Enterococcus cecorum</name>
    <dbReference type="NCBI Taxonomy" id="44008"/>
    <lineage>
        <taxon>Bacteria</taxon>
        <taxon>Bacillati</taxon>
        <taxon>Bacillota</taxon>
        <taxon>Bacilli</taxon>
        <taxon>Lactobacillales</taxon>
        <taxon>Enterococcaceae</taxon>
        <taxon>Enterococcus</taxon>
    </lineage>
</organism>
<protein>
    <recommendedName>
        <fullName evidence="1">HTH LytTR-type domain-containing protein</fullName>
    </recommendedName>
</protein>
<dbReference type="RefSeq" id="WP_244469768.1">
    <property type="nucleotide sequence ID" value="NZ_CP010059.1"/>
</dbReference>
<name>A0A200I2N2_9ENTE</name>
<gene>
    <name evidence="2" type="ORF">A5869_000198</name>
</gene>
<dbReference type="Pfam" id="PF04397">
    <property type="entry name" value="LytTR"/>
    <property type="match status" value="1"/>
</dbReference>